<evidence type="ECO:0000259" key="5">
    <source>
        <dbReference type="PROSITE" id="PS50217"/>
    </source>
</evidence>
<dbReference type="InterPro" id="IPR021833">
    <property type="entry name" value="DUF3425"/>
</dbReference>
<keyword evidence="2" id="KW-0539">Nucleus</keyword>
<dbReference type="InterPro" id="IPR050936">
    <property type="entry name" value="AP-1-like"/>
</dbReference>
<dbReference type="SUPFAM" id="SSF57959">
    <property type="entry name" value="Leucine zipper domain"/>
    <property type="match status" value="1"/>
</dbReference>
<feature type="domain" description="BZIP" evidence="5">
    <location>
        <begin position="70"/>
        <end position="123"/>
    </location>
</feature>
<dbReference type="Pfam" id="PF11905">
    <property type="entry name" value="DUF3425"/>
    <property type="match status" value="1"/>
</dbReference>
<name>A0A9P7C6M0_RHIOR</name>
<dbReference type="Gene3D" id="1.20.5.170">
    <property type="match status" value="1"/>
</dbReference>
<dbReference type="Proteomes" id="UP000717996">
    <property type="component" value="Unassembled WGS sequence"/>
</dbReference>
<sequence>MSDINISTTSYEEAMNLSDLDEYEFPNDSMSTVDEQPNTPSTKNDTTLDPPIKIRKKPGRKPNPASPALRKAQNRAAQRAFRERKERHTKELEAGIRTLKEERDRLLKENEKVTDENEVLKAENWYLKGIVLSLQLICLQQGLVIPQHCPHINEETLGVLAQSIPQSISSYLNVNAKNKLQLSSRVFKRTSEPQVGSQDVFHTTQQQQQCQQQQQQQCQQQQQAPLYDPQQSSPMNQWNAYHTPKPDYAQSDEAYFSNMPPLSPVTVSEKSSSGNEIPRHVPNEPVISNLAAIQSLRLQLRLQSASMHIPCTSAATQPTLLQLTIPHDPRIDLIPAAHMRDRMILFRDLFDLDDCFRCLLSGSVFHGGDPAVAGNWQLPVEFFEKYWFLTIDYNLRRYTNEWRKKQGLEEIQLPTASTDIPSQEPSDISQMQLADGFSMMGISPNQSLSSSLWDDFNTMLSSSTNMNRVPF</sequence>
<dbReference type="PROSITE" id="PS50217">
    <property type="entry name" value="BZIP"/>
    <property type="match status" value="1"/>
</dbReference>
<evidence type="ECO:0000256" key="4">
    <source>
        <dbReference type="SAM" id="MobiDB-lite"/>
    </source>
</evidence>
<evidence type="ECO:0000256" key="2">
    <source>
        <dbReference type="ARBA" id="ARBA00023242"/>
    </source>
</evidence>
<dbReference type="Pfam" id="PF00170">
    <property type="entry name" value="bZIP_1"/>
    <property type="match status" value="1"/>
</dbReference>
<dbReference type="CDD" id="cd14688">
    <property type="entry name" value="bZIP_YAP"/>
    <property type="match status" value="1"/>
</dbReference>
<dbReference type="OrthoDB" id="2593073at2759"/>
<accession>A0A9P7C6M0</accession>
<dbReference type="PANTHER" id="PTHR40621:SF6">
    <property type="entry name" value="AP-1-LIKE TRANSCRIPTION FACTOR YAP1-RELATED"/>
    <property type="match status" value="1"/>
</dbReference>
<proteinExistence type="predicted"/>
<organism evidence="6 7">
    <name type="scientific">Rhizopus oryzae</name>
    <name type="common">Mucormycosis agent</name>
    <name type="synonym">Rhizopus arrhizus var. delemar</name>
    <dbReference type="NCBI Taxonomy" id="64495"/>
    <lineage>
        <taxon>Eukaryota</taxon>
        <taxon>Fungi</taxon>
        <taxon>Fungi incertae sedis</taxon>
        <taxon>Mucoromycota</taxon>
        <taxon>Mucoromycotina</taxon>
        <taxon>Mucoromycetes</taxon>
        <taxon>Mucorales</taxon>
        <taxon>Mucorineae</taxon>
        <taxon>Rhizopodaceae</taxon>
        <taxon>Rhizopus</taxon>
    </lineage>
</organism>
<feature type="compositionally biased region" description="Polar residues" evidence="4">
    <location>
        <begin position="1"/>
        <end position="11"/>
    </location>
</feature>
<feature type="compositionally biased region" description="Polar residues" evidence="4">
    <location>
        <begin position="28"/>
        <end position="47"/>
    </location>
</feature>
<dbReference type="InterPro" id="IPR046347">
    <property type="entry name" value="bZIP_sf"/>
</dbReference>
<comment type="subcellular location">
    <subcellularLocation>
        <location evidence="1">Nucleus</location>
    </subcellularLocation>
</comment>
<dbReference type="PROSITE" id="PS00036">
    <property type="entry name" value="BZIP_BASIC"/>
    <property type="match status" value="1"/>
</dbReference>
<dbReference type="AlphaFoldDB" id="A0A9P7C6M0"/>
<dbReference type="EMBL" id="JAANIT010001779">
    <property type="protein sequence ID" value="KAG1538763.1"/>
    <property type="molecule type" value="Genomic_DNA"/>
</dbReference>
<evidence type="ECO:0000313" key="7">
    <source>
        <dbReference type="Proteomes" id="UP000717996"/>
    </source>
</evidence>
<evidence type="ECO:0000313" key="6">
    <source>
        <dbReference type="EMBL" id="KAG1538763.1"/>
    </source>
</evidence>
<evidence type="ECO:0000256" key="1">
    <source>
        <dbReference type="ARBA" id="ARBA00004123"/>
    </source>
</evidence>
<protein>
    <recommendedName>
        <fullName evidence="5">BZIP domain-containing protein</fullName>
    </recommendedName>
</protein>
<dbReference type="GO" id="GO:0090575">
    <property type="term" value="C:RNA polymerase II transcription regulator complex"/>
    <property type="evidence" value="ECO:0007669"/>
    <property type="project" value="TreeGrafter"/>
</dbReference>
<dbReference type="InterPro" id="IPR004827">
    <property type="entry name" value="bZIP"/>
</dbReference>
<feature type="region of interest" description="Disordered" evidence="4">
    <location>
        <begin position="221"/>
        <end position="282"/>
    </location>
</feature>
<dbReference type="GO" id="GO:0000976">
    <property type="term" value="F:transcription cis-regulatory region binding"/>
    <property type="evidence" value="ECO:0007669"/>
    <property type="project" value="InterPro"/>
</dbReference>
<dbReference type="PANTHER" id="PTHR40621">
    <property type="entry name" value="TRANSCRIPTION FACTOR KAPC-RELATED"/>
    <property type="match status" value="1"/>
</dbReference>
<feature type="compositionally biased region" description="Polar residues" evidence="4">
    <location>
        <begin position="229"/>
        <end position="240"/>
    </location>
</feature>
<keyword evidence="3" id="KW-0175">Coiled coil</keyword>
<feature type="coiled-coil region" evidence="3">
    <location>
        <begin position="82"/>
        <end position="123"/>
    </location>
</feature>
<evidence type="ECO:0000256" key="3">
    <source>
        <dbReference type="SAM" id="Coils"/>
    </source>
</evidence>
<feature type="compositionally biased region" description="Polar residues" evidence="4">
    <location>
        <begin position="265"/>
        <end position="275"/>
    </location>
</feature>
<dbReference type="SMART" id="SM00338">
    <property type="entry name" value="BRLZ"/>
    <property type="match status" value="1"/>
</dbReference>
<comment type="caution">
    <text evidence="6">The sequence shown here is derived from an EMBL/GenBank/DDBJ whole genome shotgun (WGS) entry which is preliminary data.</text>
</comment>
<dbReference type="GO" id="GO:0001228">
    <property type="term" value="F:DNA-binding transcription activator activity, RNA polymerase II-specific"/>
    <property type="evidence" value="ECO:0007669"/>
    <property type="project" value="TreeGrafter"/>
</dbReference>
<reference evidence="6" key="1">
    <citation type="journal article" date="2020" name="Microb. Genom.">
        <title>Genetic diversity of clinical and environmental Mucorales isolates obtained from an investigation of mucormycosis cases among solid organ transplant recipients.</title>
        <authorList>
            <person name="Nguyen M.H."/>
            <person name="Kaul D."/>
            <person name="Muto C."/>
            <person name="Cheng S.J."/>
            <person name="Richter R.A."/>
            <person name="Bruno V.M."/>
            <person name="Liu G."/>
            <person name="Beyhan S."/>
            <person name="Sundermann A.J."/>
            <person name="Mounaud S."/>
            <person name="Pasculle A.W."/>
            <person name="Nierman W.C."/>
            <person name="Driscoll E."/>
            <person name="Cumbie R."/>
            <person name="Clancy C.J."/>
            <person name="Dupont C.L."/>
        </authorList>
    </citation>
    <scope>NUCLEOTIDE SEQUENCE</scope>
    <source>
        <strain evidence="6">GL16</strain>
    </source>
</reference>
<feature type="region of interest" description="Disordered" evidence="4">
    <location>
        <begin position="1"/>
        <end position="73"/>
    </location>
</feature>
<gene>
    <name evidence="6" type="ORF">G6F51_009561</name>
</gene>